<evidence type="ECO:0000259" key="6">
    <source>
        <dbReference type="Pfam" id="PF00724"/>
    </source>
</evidence>
<dbReference type="Gene3D" id="3.20.20.70">
    <property type="entry name" value="Aldolase class I"/>
    <property type="match status" value="1"/>
</dbReference>
<keyword evidence="5" id="KW-0560">Oxidoreductase</keyword>
<protein>
    <submittedName>
        <fullName evidence="7">2,4-dienoyl-CoA reductase-like NADH-dependent reductase (Old Yellow Enzyme family)</fullName>
    </submittedName>
</protein>
<dbReference type="EMBL" id="JACHHZ010000001">
    <property type="protein sequence ID" value="MBB6092290.1"/>
    <property type="molecule type" value="Genomic_DNA"/>
</dbReference>
<dbReference type="GO" id="GO:0003959">
    <property type="term" value="F:NADPH dehydrogenase activity"/>
    <property type="evidence" value="ECO:0007669"/>
    <property type="project" value="InterPro"/>
</dbReference>
<keyword evidence="2" id="KW-0285">Flavoprotein</keyword>
<dbReference type="GO" id="GO:0050661">
    <property type="term" value="F:NADP binding"/>
    <property type="evidence" value="ECO:0007669"/>
    <property type="project" value="InterPro"/>
</dbReference>
<gene>
    <name evidence="7" type="ORF">HNQ60_001136</name>
</gene>
<dbReference type="InterPro" id="IPR013785">
    <property type="entry name" value="Aldolase_TIM"/>
</dbReference>
<comment type="cofactor">
    <cofactor evidence="1">
        <name>FMN</name>
        <dbReference type="ChEBI" id="CHEBI:58210"/>
    </cofactor>
</comment>
<dbReference type="CDD" id="cd04747">
    <property type="entry name" value="OYE_like_5_FMN"/>
    <property type="match status" value="1"/>
</dbReference>
<evidence type="ECO:0000256" key="4">
    <source>
        <dbReference type="ARBA" id="ARBA00022857"/>
    </source>
</evidence>
<keyword evidence="8" id="KW-1185">Reference proteome</keyword>
<dbReference type="InterPro" id="IPR001155">
    <property type="entry name" value="OxRdtase_FMN_N"/>
</dbReference>
<comment type="caution">
    <text evidence="7">The sequence shown here is derived from an EMBL/GenBank/DDBJ whole genome shotgun (WGS) entry which is preliminary data.</text>
</comment>
<dbReference type="SUPFAM" id="SSF51395">
    <property type="entry name" value="FMN-linked oxidoreductases"/>
    <property type="match status" value="1"/>
</dbReference>
<dbReference type="InterPro" id="IPR044152">
    <property type="entry name" value="YqjM-like"/>
</dbReference>
<dbReference type="Proteomes" id="UP000588068">
    <property type="component" value="Unassembled WGS sequence"/>
</dbReference>
<organism evidence="7 8">
    <name type="scientific">Povalibacter uvarum</name>
    <dbReference type="NCBI Taxonomy" id="732238"/>
    <lineage>
        <taxon>Bacteria</taxon>
        <taxon>Pseudomonadati</taxon>
        <taxon>Pseudomonadota</taxon>
        <taxon>Gammaproteobacteria</taxon>
        <taxon>Steroidobacterales</taxon>
        <taxon>Steroidobacteraceae</taxon>
        <taxon>Povalibacter</taxon>
    </lineage>
</organism>
<keyword evidence="3" id="KW-0288">FMN</keyword>
<sequence length="369" mass="40575">MTDNAPLFRPFRLRGMELKNRIVMAPMTRSRSPGGFPNNDNVAYYERRAAAEVGLILSEGTLTRRRGASNDANIPLFWGDQALTGWKSVIDAVHAAGGKMGPQIWHQGMSRKPGTGHFPDAPCDGPSGITLQGKKVDEEPTEAEVLDMAQAYADAAADAKRLGFDCVELHGAHAYLIDEFFWERTNQRTDRFGGSIEKRAEFAAEAIRRCRVAVGDLPVIIRISQWKSVDYGAKVAITPAELERWIRVLVDAGVDAIHCSQRRILEPEFPQVDGPKGLNLAGWVKKLSGLPTISVGSVGLTSEFTGAFRGEGSSAGKLDEVVERLDRGEFDLVAVGRALLQDPEWAVKVKAERHAELRDYDAKALQTYF</sequence>
<evidence type="ECO:0000256" key="3">
    <source>
        <dbReference type="ARBA" id="ARBA00022643"/>
    </source>
</evidence>
<evidence type="ECO:0000256" key="5">
    <source>
        <dbReference type="ARBA" id="ARBA00023002"/>
    </source>
</evidence>
<accession>A0A841HJ10</accession>
<dbReference type="Pfam" id="PF00724">
    <property type="entry name" value="Oxidored_FMN"/>
    <property type="match status" value="1"/>
</dbReference>
<evidence type="ECO:0000256" key="2">
    <source>
        <dbReference type="ARBA" id="ARBA00022630"/>
    </source>
</evidence>
<evidence type="ECO:0000313" key="7">
    <source>
        <dbReference type="EMBL" id="MBB6092290.1"/>
    </source>
</evidence>
<proteinExistence type="predicted"/>
<reference evidence="7 8" key="1">
    <citation type="submission" date="2020-08" db="EMBL/GenBank/DDBJ databases">
        <title>Genomic Encyclopedia of Type Strains, Phase IV (KMG-IV): sequencing the most valuable type-strain genomes for metagenomic binning, comparative biology and taxonomic classification.</title>
        <authorList>
            <person name="Goeker M."/>
        </authorList>
    </citation>
    <scope>NUCLEOTIDE SEQUENCE [LARGE SCALE GENOMIC DNA]</scope>
    <source>
        <strain evidence="7 8">DSM 26723</strain>
    </source>
</reference>
<dbReference type="AlphaFoldDB" id="A0A841HJ10"/>
<dbReference type="GO" id="GO:0010181">
    <property type="term" value="F:FMN binding"/>
    <property type="evidence" value="ECO:0007669"/>
    <property type="project" value="InterPro"/>
</dbReference>
<evidence type="ECO:0000313" key="8">
    <source>
        <dbReference type="Proteomes" id="UP000588068"/>
    </source>
</evidence>
<keyword evidence="4" id="KW-0521">NADP</keyword>
<dbReference type="PANTHER" id="PTHR43303:SF4">
    <property type="entry name" value="NADPH DEHYDROGENASE C23G7.10C-RELATED"/>
    <property type="match status" value="1"/>
</dbReference>
<dbReference type="RefSeq" id="WP_184330025.1">
    <property type="nucleotide sequence ID" value="NZ_JACHHZ010000001.1"/>
</dbReference>
<feature type="domain" description="NADH:flavin oxidoreductase/NADH oxidase N-terminal" evidence="6">
    <location>
        <begin position="7"/>
        <end position="355"/>
    </location>
</feature>
<evidence type="ECO:0000256" key="1">
    <source>
        <dbReference type="ARBA" id="ARBA00001917"/>
    </source>
</evidence>
<dbReference type="PANTHER" id="PTHR43303">
    <property type="entry name" value="NADPH DEHYDROGENASE C23G7.10C-RELATED"/>
    <property type="match status" value="1"/>
</dbReference>
<name>A0A841HJ10_9GAMM</name>
<dbReference type="FunFam" id="3.20.20.70:FF:000262">
    <property type="entry name" value="NADH:flavin oxidoreductase"/>
    <property type="match status" value="1"/>
</dbReference>